<dbReference type="InterPro" id="IPR007077">
    <property type="entry name" value="TfoX_C"/>
</dbReference>
<dbReference type="InterPro" id="IPR047525">
    <property type="entry name" value="TfoX-like"/>
</dbReference>
<gene>
    <name evidence="2" type="ORF">NX786_09615</name>
</gene>
<proteinExistence type="predicted"/>
<dbReference type="Proteomes" id="UP001165263">
    <property type="component" value="Unassembled WGS sequence"/>
</dbReference>
<evidence type="ECO:0000313" key="3">
    <source>
        <dbReference type="Proteomes" id="UP001165263"/>
    </source>
</evidence>
<dbReference type="PANTHER" id="PTHR36121">
    <property type="entry name" value="PROTEIN SXY"/>
    <property type="match status" value="1"/>
</dbReference>
<dbReference type="Pfam" id="PF04994">
    <property type="entry name" value="TfoX_C"/>
    <property type="match status" value="1"/>
</dbReference>
<evidence type="ECO:0000259" key="1">
    <source>
        <dbReference type="Pfam" id="PF04994"/>
    </source>
</evidence>
<dbReference type="PANTHER" id="PTHR36121:SF1">
    <property type="entry name" value="PROTEIN SXY"/>
    <property type="match status" value="1"/>
</dbReference>
<reference evidence="2" key="1">
    <citation type="submission" date="2022-08" db="EMBL/GenBank/DDBJ databases">
        <title>Reclassification of Massilia species as members of the genera Telluria, Duganella, Pseudoduganella, Mokoshia gen. nov. and Zemynaea gen. nov. using orthogonal and non-orthogonal genome-based approaches.</title>
        <authorList>
            <person name="Bowman J.P."/>
        </authorList>
    </citation>
    <scope>NUCLEOTIDE SEQUENCE</scope>
    <source>
        <strain evidence="2">LMG 11547</strain>
    </source>
</reference>
<dbReference type="RefSeq" id="WP_259448720.1">
    <property type="nucleotide sequence ID" value="NZ_CP119520.1"/>
</dbReference>
<keyword evidence="3" id="KW-1185">Reference proteome</keyword>
<evidence type="ECO:0000313" key="2">
    <source>
        <dbReference type="EMBL" id="MCS0629590.1"/>
    </source>
</evidence>
<feature type="domain" description="TfoX C-terminal" evidence="1">
    <location>
        <begin position="3"/>
        <end position="77"/>
    </location>
</feature>
<sequence length="87" mass="9263">MMRLQDLAGLGPKSVDMLACAGITTVEHLRAAGSVQAFIAVKRVGQPASLNLLWALEGALTGRHWKDVAKVDRARLLIALDQAESIG</sequence>
<organism evidence="2 3">
    <name type="scientific">Telluria mixta</name>
    <dbReference type="NCBI Taxonomy" id="34071"/>
    <lineage>
        <taxon>Bacteria</taxon>
        <taxon>Pseudomonadati</taxon>
        <taxon>Pseudomonadota</taxon>
        <taxon>Betaproteobacteria</taxon>
        <taxon>Burkholderiales</taxon>
        <taxon>Oxalobacteraceae</taxon>
        <taxon>Telluria group</taxon>
        <taxon>Telluria</taxon>
    </lineage>
</organism>
<dbReference type="Gene3D" id="1.10.150.20">
    <property type="entry name" value="5' to 3' exonuclease, C-terminal subdomain"/>
    <property type="match status" value="1"/>
</dbReference>
<name>A0ABT2BWT2_9BURK</name>
<accession>A0ABT2BWT2</accession>
<comment type="caution">
    <text evidence="2">The sequence shown here is derived from an EMBL/GenBank/DDBJ whole genome shotgun (WGS) entry which is preliminary data.</text>
</comment>
<dbReference type="EMBL" id="JANUHC010000003">
    <property type="protein sequence ID" value="MCS0629590.1"/>
    <property type="molecule type" value="Genomic_DNA"/>
</dbReference>
<protein>
    <submittedName>
        <fullName evidence="2">TfoX/Sxy family protein</fullName>
    </submittedName>
</protein>